<sequence>LFWPVFYNLFCQMKAHERRYSIKSSLHLQPPGKSLGYPPVRDAKPNVSHYALATLHRHGFVNTVITQNVDGLHGRAGLTKEALLELHGTLFVRHEIDRDEFQVLLSEANPDWKAFVEDLELKGEKLRTNPDGDVGQRFSRRYTHLTKYRSHWRVVLMTTLSSQLAQPASLKEKRNLKPDVVFFGESVPEGKKNRSL</sequence>
<dbReference type="Proteomes" id="UP000789525">
    <property type="component" value="Unassembled WGS sequence"/>
</dbReference>
<name>A0ACA9QLR7_9GLOM</name>
<accession>A0ACA9QLR7</accession>
<evidence type="ECO:0000313" key="2">
    <source>
        <dbReference type="Proteomes" id="UP000789525"/>
    </source>
</evidence>
<comment type="caution">
    <text evidence="1">The sequence shown here is derived from an EMBL/GenBank/DDBJ whole genome shotgun (WGS) entry which is preliminary data.</text>
</comment>
<dbReference type="EMBL" id="CAJVPT010053224">
    <property type="protein sequence ID" value="CAG8751067.1"/>
    <property type="molecule type" value="Genomic_DNA"/>
</dbReference>
<organism evidence="1 2">
    <name type="scientific">Acaulospora colombiana</name>
    <dbReference type="NCBI Taxonomy" id="27376"/>
    <lineage>
        <taxon>Eukaryota</taxon>
        <taxon>Fungi</taxon>
        <taxon>Fungi incertae sedis</taxon>
        <taxon>Mucoromycota</taxon>
        <taxon>Glomeromycotina</taxon>
        <taxon>Glomeromycetes</taxon>
        <taxon>Diversisporales</taxon>
        <taxon>Acaulosporaceae</taxon>
        <taxon>Acaulospora</taxon>
    </lineage>
</organism>
<evidence type="ECO:0000313" key="1">
    <source>
        <dbReference type="EMBL" id="CAG8751067.1"/>
    </source>
</evidence>
<keyword evidence="2" id="KW-1185">Reference proteome</keyword>
<feature type="non-terminal residue" evidence="1">
    <location>
        <position position="1"/>
    </location>
</feature>
<reference evidence="1" key="1">
    <citation type="submission" date="2021-06" db="EMBL/GenBank/DDBJ databases">
        <authorList>
            <person name="Kallberg Y."/>
            <person name="Tangrot J."/>
            <person name="Rosling A."/>
        </authorList>
    </citation>
    <scope>NUCLEOTIDE SEQUENCE</scope>
    <source>
        <strain evidence="1">CL356</strain>
    </source>
</reference>
<proteinExistence type="predicted"/>
<gene>
    <name evidence="1" type="ORF">ACOLOM_LOCUS12700</name>
</gene>
<protein>
    <submittedName>
        <fullName evidence="1">1849_t:CDS:1</fullName>
    </submittedName>
</protein>
<feature type="non-terminal residue" evidence="1">
    <location>
        <position position="196"/>
    </location>
</feature>